<gene>
    <name evidence="3" type="ORF">PR001_g27834</name>
    <name evidence="2" type="ORF">PR002_g32403</name>
    <name evidence="4" type="ORF">PR003_g31718</name>
</gene>
<dbReference type="EMBL" id="QXFU01010631">
    <property type="protein sequence ID" value="KAE8953387.1"/>
    <property type="molecule type" value="Genomic_DNA"/>
</dbReference>
<sequence length="60" mass="7144">MRVYFSCGGLLLPPRRGDAFLILLLSSFFFLRRGWCFPRRHSLFIRTYGMGYCKICPYDK</sequence>
<keyword evidence="1" id="KW-1133">Transmembrane helix</keyword>
<evidence type="ECO:0000313" key="3">
    <source>
        <dbReference type="EMBL" id="KAE8968309.1"/>
    </source>
</evidence>
<comment type="caution">
    <text evidence="2">The sequence shown here is derived from an EMBL/GenBank/DDBJ whole genome shotgun (WGS) entry which is preliminary data.</text>
</comment>
<evidence type="ECO:0000313" key="5">
    <source>
        <dbReference type="Proteomes" id="UP000429607"/>
    </source>
</evidence>
<accession>A0A6A3GA90</accession>
<feature type="transmembrane region" description="Helical" evidence="1">
    <location>
        <begin position="19"/>
        <end position="36"/>
    </location>
</feature>
<evidence type="ECO:0000313" key="6">
    <source>
        <dbReference type="Proteomes" id="UP000434957"/>
    </source>
</evidence>
<keyword evidence="6" id="KW-1185">Reference proteome</keyword>
<evidence type="ECO:0000313" key="7">
    <source>
        <dbReference type="Proteomes" id="UP000435112"/>
    </source>
</evidence>
<evidence type="ECO:0000313" key="2">
    <source>
        <dbReference type="EMBL" id="KAE8953387.1"/>
    </source>
</evidence>
<proteinExistence type="predicted"/>
<dbReference type="Proteomes" id="UP000429607">
    <property type="component" value="Unassembled WGS sequence"/>
</dbReference>
<organism evidence="2 7">
    <name type="scientific">Phytophthora rubi</name>
    <dbReference type="NCBI Taxonomy" id="129364"/>
    <lineage>
        <taxon>Eukaryota</taxon>
        <taxon>Sar</taxon>
        <taxon>Stramenopiles</taxon>
        <taxon>Oomycota</taxon>
        <taxon>Peronosporomycetes</taxon>
        <taxon>Peronosporales</taxon>
        <taxon>Peronosporaceae</taxon>
        <taxon>Phytophthora</taxon>
    </lineage>
</organism>
<dbReference type="EMBL" id="QXFV01004688">
    <property type="protein sequence ID" value="KAE8968309.1"/>
    <property type="molecule type" value="Genomic_DNA"/>
</dbReference>
<evidence type="ECO:0000256" key="1">
    <source>
        <dbReference type="SAM" id="Phobius"/>
    </source>
</evidence>
<dbReference type="Proteomes" id="UP000435112">
    <property type="component" value="Unassembled WGS sequence"/>
</dbReference>
<dbReference type="Proteomes" id="UP000434957">
    <property type="component" value="Unassembled WGS sequence"/>
</dbReference>
<keyword evidence="1" id="KW-0472">Membrane</keyword>
<dbReference type="AlphaFoldDB" id="A0A6A3GA90"/>
<dbReference type="EMBL" id="QXFT01006918">
    <property type="protein sequence ID" value="KAE9267618.1"/>
    <property type="molecule type" value="Genomic_DNA"/>
</dbReference>
<name>A0A6A3GA90_9STRA</name>
<protein>
    <submittedName>
        <fullName evidence="2">Uncharacterized protein</fullName>
    </submittedName>
</protein>
<keyword evidence="1" id="KW-0812">Transmembrane</keyword>
<reference evidence="5 7" key="1">
    <citation type="submission" date="2018-09" db="EMBL/GenBank/DDBJ databases">
        <title>Genomic investigation of the strawberry pathogen Phytophthora fragariae indicates pathogenicity is determined by transcriptional variation in three key races.</title>
        <authorList>
            <person name="Adams T.M."/>
            <person name="Armitage A.D."/>
            <person name="Sobczyk M.K."/>
            <person name="Bates H.J."/>
            <person name="Dunwell J.M."/>
            <person name="Nellist C.F."/>
            <person name="Harrison R.J."/>
        </authorList>
    </citation>
    <scope>NUCLEOTIDE SEQUENCE [LARGE SCALE GENOMIC DNA]</scope>
    <source>
        <strain evidence="3 5">SCRP249</strain>
        <strain evidence="2 7">SCRP324</strain>
        <strain evidence="4 6">SCRP333</strain>
    </source>
</reference>
<evidence type="ECO:0000313" key="4">
    <source>
        <dbReference type="EMBL" id="KAE9267618.1"/>
    </source>
</evidence>